<dbReference type="PANTHER" id="PTHR10663:SF314">
    <property type="entry name" value="IQ MOTIF AND SEC7 DOMAIN-CONTAINING PROTEIN 2"/>
    <property type="match status" value="1"/>
</dbReference>
<evidence type="ECO:0000256" key="2">
    <source>
        <dbReference type="ARBA" id="ARBA00006248"/>
    </source>
</evidence>
<dbReference type="InterPro" id="IPR000904">
    <property type="entry name" value="Sec7_dom"/>
</dbReference>
<name>A0ABV0PW22_9TELE</name>
<protein>
    <recommendedName>
        <fullName evidence="4">SEC7 domain-containing protein</fullName>
    </recommendedName>
</protein>
<accession>A0ABV0PW22</accession>
<dbReference type="PANTHER" id="PTHR10663">
    <property type="entry name" value="GUANYL-NUCLEOTIDE EXCHANGE FACTOR"/>
    <property type="match status" value="1"/>
</dbReference>
<dbReference type="Pfam" id="PF16453">
    <property type="entry name" value="IQ_SEC7_PH"/>
    <property type="match status" value="1"/>
</dbReference>
<dbReference type="Gene3D" id="2.30.29.30">
    <property type="entry name" value="Pleckstrin-homology domain (PH domain)/Phosphotyrosine-binding domain (PTB)"/>
    <property type="match status" value="1"/>
</dbReference>
<sequence>MIGEFLGNRQKQFNKDVLDCVVDEMDFSGMDIDDALRKFQAQIKVQGEAQKVERLIEAFRCCPFLIAGWCVAASSTRCLTPTDLRGQEFTNASLGGERKVLVVFMAPSQQDRTRFVSDLRESIAEVQEMEKYRVECKCPICWSL</sequence>
<keyword evidence="3" id="KW-0963">Cytoplasm</keyword>
<keyword evidence="6" id="KW-1185">Reference proteome</keyword>
<comment type="caution">
    <text evidence="5">The sequence shown here is derived from an EMBL/GenBank/DDBJ whole genome shotgun (WGS) entry which is preliminary data.</text>
</comment>
<evidence type="ECO:0000256" key="3">
    <source>
        <dbReference type="ARBA" id="ARBA00022490"/>
    </source>
</evidence>
<dbReference type="Proteomes" id="UP001476798">
    <property type="component" value="Unassembled WGS sequence"/>
</dbReference>
<evidence type="ECO:0000259" key="4">
    <source>
        <dbReference type="PROSITE" id="PS50190"/>
    </source>
</evidence>
<dbReference type="EMBL" id="JAHRIO010090317">
    <property type="protein sequence ID" value="MEQ2187694.1"/>
    <property type="molecule type" value="Genomic_DNA"/>
</dbReference>
<organism evidence="5 6">
    <name type="scientific">Goodea atripinnis</name>
    <dbReference type="NCBI Taxonomy" id="208336"/>
    <lineage>
        <taxon>Eukaryota</taxon>
        <taxon>Metazoa</taxon>
        <taxon>Chordata</taxon>
        <taxon>Craniata</taxon>
        <taxon>Vertebrata</taxon>
        <taxon>Euteleostomi</taxon>
        <taxon>Actinopterygii</taxon>
        <taxon>Neopterygii</taxon>
        <taxon>Teleostei</taxon>
        <taxon>Neoteleostei</taxon>
        <taxon>Acanthomorphata</taxon>
        <taxon>Ovalentaria</taxon>
        <taxon>Atherinomorphae</taxon>
        <taxon>Cyprinodontiformes</taxon>
        <taxon>Goodeidae</taxon>
        <taxon>Goodea</taxon>
    </lineage>
</organism>
<dbReference type="InterPro" id="IPR035999">
    <property type="entry name" value="Sec7_dom_sf"/>
</dbReference>
<gene>
    <name evidence="5" type="ORF">GOODEAATRI_007183</name>
</gene>
<comment type="similarity">
    <text evidence="2">Belongs to the BRAG family.</text>
</comment>
<reference evidence="5 6" key="1">
    <citation type="submission" date="2021-06" db="EMBL/GenBank/DDBJ databases">
        <authorList>
            <person name="Palmer J.M."/>
        </authorList>
    </citation>
    <scope>NUCLEOTIDE SEQUENCE [LARGE SCALE GENOMIC DNA]</scope>
    <source>
        <strain evidence="5 6">GA_2019</strain>
        <tissue evidence="5">Muscle</tissue>
    </source>
</reference>
<dbReference type="InterPro" id="IPR011993">
    <property type="entry name" value="PH-like_dom_sf"/>
</dbReference>
<evidence type="ECO:0000256" key="1">
    <source>
        <dbReference type="ARBA" id="ARBA00004496"/>
    </source>
</evidence>
<dbReference type="SUPFAM" id="SSF48425">
    <property type="entry name" value="Sec7 domain"/>
    <property type="match status" value="1"/>
</dbReference>
<dbReference type="Pfam" id="PF01369">
    <property type="entry name" value="Sec7"/>
    <property type="match status" value="1"/>
</dbReference>
<comment type="subcellular location">
    <subcellularLocation>
        <location evidence="1">Cytoplasm</location>
    </subcellularLocation>
</comment>
<dbReference type="PROSITE" id="PS50190">
    <property type="entry name" value="SEC7"/>
    <property type="match status" value="1"/>
</dbReference>
<evidence type="ECO:0000313" key="6">
    <source>
        <dbReference type="Proteomes" id="UP001476798"/>
    </source>
</evidence>
<dbReference type="InterPro" id="IPR033742">
    <property type="entry name" value="IQSEC_PH"/>
</dbReference>
<evidence type="ECO:0000313" key="5">
    <source>
        <dbReference type="EMBL" id="MEQ2187694.1"/>
    </source>
</evidence>
<feature type="domain" description="SEC7" evidence="4">
    <location>
        <begin position="1"/>
        <end position="120"/>
    </location>
</feature>
<proteinExistence type="inferred from homology"/>